<dbReference type="PRINTS" id="PR00420">
    <property type="entry name" value="RNGMNOXGNASE"/>
</dbReference>
<comment type="caution">
    <text evidence="12">The sequence shown here is derived from an EMBL/GenBank/DDBJ whole genome shotgun (WGS) entry which is preliminary data.</text>
</comment>
<dbReference type="GO" id="GO:0070189">
    <property type="term" value="P:kynurenine metabolic process"/>
    <property type="evidence" value="ECO:0007669"/>
    <property type="project" value="TreeGrafter"/>
</dbReference>
<sequence length="833" mass="94802">MKQNKVVISGGGLVGSLAACYFAKRGWIVEVYEKRPDPRDPDNVGKRNHRSINLAISTRGLSSINRLSPDVEKKVMDIVLPMYGRMIHGLDGSTSAQAYSILGKAINSVDRGILNEILLDQCETFEGTKVFFQHSLEHCDMDAKTATFKNIVTGEDVFTSADLIIGADGAHSPTRKFLQYYTKVNIEQKYIDHGYMELEMKAKDGNFAMDKEHLHIWPRKTFMLIALPNLDKSFTCTLFMPWSKFESIKTEEDLNEFFEEYFPDSIPLFGQESINEFFTNPKGALFYVKCTPHHYKSNAVIVGDAAHCTVPFYAQGMNCGFEDIETLDTLLCEQAAPLIDSKDPVACQNIKTSSLTPEQIEAALIKYTGCRPRDSASMIDLAMYNYIEMRHSVNTFSYKARLWLEGKLHLIMPKVVIPLYTMVSFSKISYTDATIQWKKQTKALQNVVSVFTKLTLATVAVLLVKYSGPRLGLRLPSFAEVAKIFRKIAKLIENEINKKGLIELNESDDDDEFDFKNFPDLAPAELDSTDSDFEETDSETEAASLKAISEIEMLILKRQERLPKRGSLRENAIQSTIQSAELQKRKEMIKQESILRRVKHKVEDSEPELTQEQLLEEAKKTEKENTESLIQMVLEQEQILNAKINSFKFKKPALQFPIFQSKSFSEEINYYENDKNQNLPNSFSNIDSELVIDITDHQKPNLNCDSEVEFKLEKESQFPKPQTNTDNLQILPNVMPELAPTPDKSKSCPNKKRICKFELNILEDENVEFIANKWVGSAPLKRPTVCPITGKKAKYIHPKTGIPYHDVFSYKALEKLSSNLYTFDGDTLAWIDF</sequence>
<keyword evidence="4 10" id="KW-0274">FAD</keyword>
<dbReference type="InterPro" id="IPR013272">
    <property type="entry name" value="Vps72/YL1_C"/>
</dbReference>
<comment type="pathway">
    <text evidence="10">Cofactor biosynthesis; NAD(+) biosynthesis; quinolinate from L-kynurenine: step 1/3.</text>
</comment>
<dbReference type="Gene3D" id="3.50.50.60">
    <property type="entry name" value="FAD/NAD(P)-binding domain"/>
    <property type="match status" value="1"/>
</dbReference>
<evidence type="ECO:0000259" key="11">
    <source>
        <dbReference type="SMART" id="SM00993"/>
    </source>
</evidence>
<keyword evidence="6 10" id="KW-0560">Oxidoreductase</keyword>
<dbReference type="EC" id="1.14.13.9" evidence="10"/>
<dbReference type="Pfam" id="PF01494">
    <property type="entry name" value="FAD_binding_3"/>
    <property type="match status" value="1"/>
</dbReference>
<comment type="similarity">
    <text evidence="10">Belongs to the aromatic-ring hydroxylase family. KMO subfamily.</text>
</comment>
<evidence type="ECO:0000256" key="2">
    <source>
        <dbReference type="ARBA" id="ARBA00022630"/>
    </source>
</evidence>
<keyword evidence="2 10" id="KW-0285">Flavoprotein</keyword>
<keyword evidence="3 10" id="KW-0662">Pyridine nucleotide biosynthesis</keyword>
<dbReference type="GO" id="GO:0043420">
    <property type="term" value="P:anthranilate metabolic process"/>
    <property type="evidence" value="ECO:0007669"/>
    <property type="project" value="UniProtKB-UniRule"/>
</dbReference>
<evidence type="ECO:0000256" key="3">
    <source>
        <dbReference type="ARBA" id="ARBA00022642"/>
    </source>
</evidence>
<dbReference type="GO" id="GO:0019805">
    <property type="term" value="P:quinolinate biosynthetic process"/>
    <property type="evidence" value="ECO:0007669"/>
    <property type="project" value="UniProtKB-UniRule"/>
</dbReference>
<protein>
    <recommendedName>
        <fullName evidence="10">Kynurenine 3-monooxygenase</fullName>
        <ecNumber evidence="10">1.14.13.9</ecNumber>
    </recommendedName>
    <alternativeName>
        <fullName evidence="10">Biosynthesis of nicotinic acid protein 4</fullName>
    </alternativeName>
    <alternativeName>
        <fullName evidence="10">Kynurenine 3-hydroxylase</fullName>
    </alternativeName>
</protein>
<dbReference type="Proteomes" id="UP000187283">
    <property type="component" value="Unassembled WGS sequence"/>
</dbReference>
<dbReference type="PROSITE" id="PS51257">
    <property type="entry name" value="PROKAR_LIPOPROTEIN"/>
    <property type="match status" value="1"/>
</dbReference>
<dbReference type="Pfam" id="PF08265">
    <property type="entry name" value="YL1_C"/>
    <property type="match status" value="1"/>
</dbReference>
<comment type="cofactor">
    <cofactor evidence="1 10">
        <name>FAD</name>
        <dbReference type="ChEBI" id="CHEBI:57692"/>
    </cofactor>
</comment>
<comment type="function">
    <text evidence="10">Catalyzes the hydroxylation of L-kynurenine (L-Kyn) to form 3-hydroxy-L-kynurenine (L-3OHKyn). Required for synthesis of quinolinic acid.</text>
</comment>
<dbReference type="GO" id="GO:0005741">
    <property type="term" value="C:mitochondrial outer membrane"/>
    <property type="evidence" value="ECO:0007669"/>
    <property type="project" value="UniProtKB-SubCell"/>
</dbReference>
<gene>
    <name evidence="10" type="primary">BNA4</name>
    <name evidence="12" type="ORF">AYI70_g5677</name>
</gene>
<keyword evidence="7 10" id="KW-0503">Monooxygenase</keyword>
<dbReference type="HAMAP" id="MF_01971">
    <property type="entry name" value="Kynurenine_monooxygenase"/>
    <property type="match status" value="1"/>
</dbReference>
<dbReference type="STRING" id="133412.A0A1R1XTF3"/>
<evidence type="ECO:0000256" key="10">
    <source>
        <dbReference type="HAMAP-Rule" id="MF_03018"/>
    </source>
</evidence>
<keyword evidence="8 10" id="KW-0496">Mitochondrion</keyword>
<dbReference type="AlphaFoldDB" id="A0A1R1XTF3"/>
<dbReference type="PANTHER" id="PTHR46028">
    <property type="entry name" value="KYNURENINE 3-MONOOXYGENASE"/>
    <property type="match status" value="1"/>
</dbReference>
<dbReference type="SUPFAM" id="SSF51905">
    <property type="entry name" value="FAD/NAD(P)-binding domain"/>
    <property type="match status" value="1"/>
</dbReference>
<evidence type="ECO:0000313" key="13">
    <source>
        <dbReference type="Proteomes" id="UP000187283"/>
    </source>
</evidence>
<evidence type="ECO:0000256" key="5">
    <source>
        <dbReference type="ARBA" id="ARBA00022857"/>
    </source>
</evidence>
<evidence type="ECO:0000256" key="6">
    <source>
        <dbReference type="ARBA" id="ARBA00023002"/>
    </source>
</evidence>
<comment type="catalytic activity">
    <reaction evidence="9 10">
        <text>L-kynurenine + NADPH + O2 + H(+) = 3-hydroxy-L-kynurenine + NADP(+) + H2O</text>
        <dbReference type="Rhea" id="RHEA:20545"/>
        <dbReference type="ChEBI" id="CHEBI:15377"/>
        <dbReference type="ChEBI" id="CHEBI:15378"/>
        <dbReference type="ChEBI" id="CHEBI:15379"/>
        <dbReference type="ChEBI" id="CHEBI:57783"/>
        <dbReference type="ChEBI" id="CHEBI:57959"/>
        <dbReference type="ChEBI" id="CHEBI:58125"/>
        <dbReference type="ChEBI" id="CHEBI:58349"/>
        <dbReference type="EC" id="1.14.13.9"/>
    </reaction>
</comment>
<evidence type="ECO:0000256" key="7">
    <source>
        <dbReference type="ARBA" id="ARBA00023033"/>
    </source>
</evidence>
<dbReference type="InterPro" id="IPR027545">
    <property type="entry name" value="Kynurenine_monooxygenase"/>
</dbReference>
<dbReference type="SMART" id="SM00993">
    <property type="entry name" value="YL1_C"/>
    <property type="match status" value="1"/>
</dbReference>
<evidence type="ECO:0000256" key="9">
    <source>
        <dbReference type="ARBA" id="ARBA00047818"/>
    </source>
</evidence>
<keyword evidence="10" id="KW-0472">Membrane</keyword>
<dbReference type="GO" id="GO:0004502">
    <property type="term" value="F:kynurenine 3-monooxygenase activity"/>
    <property type="evidence" value="ECO:0007669"/>
    <property type="project" value="UniProtKB-UniRule"/>
</dbReference>
<evidence type="ECO:0000256" key="1">
    <source>
        <dbReference type="ARBA" id="ARBA00001974"/>
    </source>
</evidence>
<dbReference type="GO" id="GO:0006569">
    <property type="term" value="P:L-tryptophan catabolic process"/>
    <property type="evidence" value="ECO:0007669"/>
    <property type="project" value="UniProtKB-UniRule"/>
</dbReference>
<evidence type="ECO:0000256" key="4">
    <source>
        <dbReference type="ARBA" id="ARBA00022827"/>
    </source>
</evidence>
<keyword evidence="13" id="KW-1185">Reference proteome</keyword>
<dbReference type="UniPathway" id="UPA00253">
    <property type="reaction ID" value="UER00328"/>
</dbReference>
<dbReference type="InterPro" id="IPR002938">
    <property type="entry name" value="FAD-bd"/>
</dbReference>
<evidence type="ECO:0000313" key="12">
    <source>
        <dbReference type="EMBL" id="OMJ17894.1"/>
    </source>
</evidence>
<organism evidence="12 13">
    <name type="scientific">Smittium culicis</name>
    <dbReference type="NCBI Taxonomy" id="133412"/>
    <lineage>
        <taxon>Eukaryota</taxon>
        <taxon>Fungi</taxon>
        <taxon>Fungi incertae sedis</taxon>
        <taxon>Zoopagomycota</taxon>
        <taxon>Kickxellomycotina</taxon>
        <taxon>Harpellomycetes</taxon>
        <taxon>Harpellales</taxon>
        <taxon>Legeriomycetaceae</taxon>
        <taxon>Smittium</taxon>
    </lineage>
</organism>
<dbReference type="PANTHER" id="PTHR46028:SF2">
    <property type="entry name" value="KYNURENINE 3-MONOOXYGENASE"/>
    <property type="match status" value="1"/>
</dbReference>
<accession>A0A1R1XTF3</accession>
<dbReference type="FunFam" id="3.50.50.60:FF:000129">
    <property type="entry name" value="Kynurenine 3-monooxygenase"/>
    <property type="match status" value="1"/>
</dbReference>
<evidence type="ECO:0000256" key="8">
    <source>
        <dbReference type="ARBA" id="ARBA00023128"/>
    </source>
</evidence>
<proteinExistence type="inferred from homology"/>
<comment type="subcellular location">
    <subcellularLocation>
        <location evidence="10">Mitochondrion outer membrane</location>
    </subcellularLocation>
</comment>
<reference evidence="12 13" key="1">
    <citation type="submission" date="2017-01" db="EMBL/GenBank/DDBJ databases">
        <authorList>
            <person name="Mah S.A."/>
            <person name="Swanson W.J."/>
            <person name="Moy G.W."/>
            <person name="Vacquier V.D."/>
        </authorList>
    </citation>
    <scope>NUCLEOTIDE SEQUENCE [LARGE SCALE GENOMIC DNA]</scope>
    <source>
        <strain evidence="12 13">GSMNP</strain>
    </source>
</reference>
<dbReference type="OrthoDB" id="10053569at2759"/>
<dbReference type="GO" id="GO:0034354">
    <property type="term" value="P:'de novo' NAD+ biosynthetic process from L-tryptophan"/>
    <property type="evidence" value="ECO:0007669"/>
    <property type="project" value="UniProtKB-UniRule"/>
</dbReference>
<dbReference type="EMBL" id="LSSN01001903">
    <property type="protein sequence ID" value="OMJ17894.1"/>
    <property type="molecule type" value="Genomic_DNA"/>
</dbReference>
<name>A0A1R1XTF3_9FUNG</name>
<feature type="domain" description="Vps72/YL1 C-terminal" evidence="11">
    <location>
        <begin position="784"/>
        <end position="813"/>
    </location>
</feature>
<dbReference type="InterPro" id="IPR036188">
    <property type="entry name" value="FAD/NAD-bd_sf"/>
</dbReference>
<keyword evidence="10" id="KW-1000">Mitochondrion outer membrane</keyword>
<keyword evidence="5 10" id="KW-0521">NADP</keyword>
<dbReference type="GO" id="GO:0071949">
    <property type="term" value="F:FAD binding"/>
    <property type="evidence" value="ECO:0007669"/>
    <property type="project" value="InterPro"/>
</dbReference>